<organism evidence="4 5">
    <name type="scientific">Acromyrmex heyeri</name>
    <dbReference type="NCBI Taxonomy" id="230685"/>
    <lineage>
        <taxon>Eukaryota</taxon>
        <taxon>Metazoa</taxon>
        <taxon>Ecdysozoa</taxon>
        <taxon>Arthropoda</taxon>
        <taxon>Hexapoda</taxon>
        <taxon>Insecta</taxon>
        <taxon>Pterygota</taxon>
        <taxon>Neoptera</taxon>
        <taxon>Endopterygota</taxon>
        <taxon>Hymenoptera</taxon>
        <taxon>Apocrita</taxon>
        <taxon>Aculeata</taxon>
        <taxon>Formicoidea</taxon>
        <taxon>Formicidae</taxon>
        <taxon>Myrmicinae</taxon>
        <taxon>Acromyrmex</taxon>
    </lineage>
</organism>
<dbReference type="GO" id="GO:0090158">
    <property type="term" value="P:endoplasmic reticulum membrane organization"/>
    <property type="evidence" value="ECO:0007669"/>
    <property type="project" value="TreeGrafter"/>
</dbReference>
<feature type="non-terminal residue" evidence="4">
    <location>
        <position position="306"/>
    </location>
</feature>
<dbReference type="PANTHER" id="PTHR46355:SF1">
    <property type="entry name" value="STING ER EXIT PROTEIN"/>
    <property type="match status" value="1"/>
</dbReference>
<comment type="similarity">
    <text evidence="1">Belongs to the STEEP1 family.</text>
</comment>
<dbReference type="PANTHER" id="PTHR46355">
    <property type="entry name" value="UPF0428 PROTEIN CXORF56"/>
    <property type="match status" value="1"/>
</dbReference>
<dbReference type="EMBL" id="JAANIB010001842">
    <property type="protein sequence ID" value="KAG5342638.1"/>
    <property type="molecule type" value="Genomic_DNA"/>
</dbReference>
<evidence type="ECO:0000256" key="2">
    <source>
        <dbReference type="ARBA" id="ARBA00024237"/>
    </source>
</evidence>
<dbReference type="AlphaFoldDB" id="A0A836FP50"/>
<protein>
    <recommendedName>
        <fullName evidence="2">STING ER exit protein</fullName>
    </recommendedName>
</protein>
<name>A0A836FP50_9HYME</name>
<dbReference type="InterPro" id="IPR029704">
    <property type="entry name" value="STEEP-like"/>
</dbReference>
<evidence type="ECO:0000313" key="5">
    <source>
        <dbReference type="Proteomes" id="UP000670152"/>
    </source>
</evidence>
<dbReference type="OrthoDB" id="418131at2759"/>
<sequence>MPKVVSRSIICSDTKDQEEYSEEKPLHIYYCVCGQMTLILDCAIEKLPLRKRDGARVIDGSKHAHKMTSERDEIVFLKRPEGIEKQYRQKCKKYKYICVCPMTDIYNQVAIEKPKKIMVTKHTKNMGKFSSVTVSTIDEEEDEIEAWFRKFKNGEFDVEDKERSGRPKDAELEALLDELYRTQLMTLSRALKEKRAHYYSRHDQIILLHDNARPHVAAPVKTYMETLNWEVLPHPSYSPDIADTSDYHLFRSMTHGLSEQHFTSYEDTKNWIDNWIALKDAFFQRGIRMLPERWEKVVASDGQYFQ</sequence>
<evidence type="ECO:0000259" key="3">
    <source>
        <dbReference type="Pfam" id="PF25809"/>
    </source>
</evidence>
<dbReference type="Proteomes" id="UP000670152">
    <property type="component" value="Unassembled WGS sequence"/>
</dbReference>
<comment type="caution">
    <text evidence="4">The sequence shown here is derived from an EMBL/GenBank/DDBJ whole genome shotgun (WGS) entry which is preliminary data.</text>
</comment>
<accession>A0A836FP50</accession>
<dbReference type="InterPro" id="IPR057965">
    <property type="entry name" value="STEEP1_dom"/>
</dbReference>
<dbReference type="Pfam" id="PF25809">
    <property type="entry name" value="STEEP1"/>
    <property type="match status" value="1"/>
</dbReference>
<keyword evidence="5" id="KW-1185">Reference proteome</keyword>
<reference evidence="4 5" key="1">
    <citation type="submission" date="2020-02" db="EMBL/GenBank/DDBJ databases">
        <title>Relaxed selection underlies rapid genomic changes in the transitions from sociality to social parasitism in ants.</title>
        <authorList>
            <person name="Bi X."/>
        </authorList>
    </citation>
    <scope>NUCLEOTIDE SEQUENCE [LARGE SCALE GENOMIC DNA]</scope>
    <source>
        <strain evidence="4">BGI-DK2014b</strain>
        <tissue evidence="4">Whole body</tissue>
    </source>
</reference>
<gene>
    <name evidence="4" type="primary">Cx056</name>
    <name evidence="4" type="ORF">G6Z77_0011697</name>
</gene>
<dbReference type="GO" id="GO:0005737">
    <property type="term" value="C:cytoplasm"/>
    <property type="evidence" value="ECO:0007669"/>
    <property type="project" value="GOC"/>
</dbReference>
<feature type="non-terminal residue" evidence="4">
    <location>
        <position position="1"/>
    </location>
</feature>
<evidence type="ECO:0000313" key="4">
    <source>
        <dbReference type="EMBL" id="KAG5342638.1"/>
    </source>
</evidence>
<dbReference type="InterPro" id="IPR036397">
    <property type="entry name" value="RNaseH_sf"/>
</dbReference>
<dbReference type="GO" id="GO:0006888">
    <property type="term" value="P:endoplasmic reticulum to Golgi vesicle-mediated transport"/>
    <property type="evidence" value="ECO:0007669"/>
    <property type="project" value="TreeGrafter"/>
</dbReference>
<dbReference type="Gene3D" id="3.30.420.10">
    <property type="entry name" value="Ribonuclease H-like superfamily/Ribonuclease H"/>
    <property type="match status" value="1"/>
</dbReference>
<dbReference type="GO" id="GO:0003676">
    <property type="term" value="F:nucleic acid binding"/>
    <property type="evidence" value="ECO:0007669"/>
    <property type="project" value="InterPro"/>
</dbReference>
<evidence type="ECO:0000256" key="1">
    <source>
        <dbReference type="ARBA" id="ARBA00024205"/>
    </source>
</evidence>
<proteinExistence type="inferred from homology"/>
<feature type="domain" description="STEEP1" evidence="3">
    <location>
        <begin position="21"/>
        <end position="94"/>
    </location>
</feature>